<reference evidence="1 2" key="1">
    <citation type="submission" date="2020-09" db="EMBL/GenBank/DDBJ databases">
        <title>De no assembly of potato wild relative species, Solanum commersonii.</title>
        <authorList>
            <person name="Cho K."/>
        </authorList>
    </citation>
    <scope>NUCLEOTIDE SEQUENCE [LARGE SCALE GENOMIC DNA]</scope>
    <source>
        <strain evidence="1">LZ3.2</strain>
        <tissue evidence="1">Leaf</tissue>
    </source>
</reference>
<comment type="caution">
    <text evidence="1">The sequence shown here is derived from an EMBL/GenBank/DDBJ whole genome shotgun (WGS) entry which is preliminary data.</text>
</comment>
<dbReference type="Proteomes" id="UP000824120">
    <property type="component" value="Chromosome 8"/>
</dbReference>
<proteinExistence type="predicted"/>
<dbReference type="EMBL" id="JACXVP010000008">
    <property type="protein sequence ID" value="KAG5589552.1"/>
    <property type="molecule type" value="Genomic_DNA"/>
</dbReference>
<evidence type="ECO:0000313" key="1">
    <source>
        <dbReference type="EMBL" id="KAG5589552.1"/>
    </source>
</evidence>
<evidence type="ECO:0000313" key="2">
    <source>
        <dbReference type="Proteomes" id="UP000824120"/>
    </source>
</evidence>
<sequence>MTYMKSMFEEYLEKNCIMHLDIHLFSNLPNKTSDTASSNINTKSTKVRNRHEIKWKKQDTTCLGDKSELEKYLSYEQELNSDDFDILQWWIDMLPEEFIDSKIGASSCLSSSLYRSEPLPVNLEEDFDDLMQLELDIDMHSVSYQLIGINVSSVKLPGAQRVQDVAVDDEGHGAAILSFKSQVKLKPVELSYTRSAG</sequence>
<name>A0A9J5XR05_SOLCO</name>
<dbReference type="AlphaFoldDB" id="A0A9J5XR05"/>
<accession>A0A9J5XR05</accession>
<dbReference type="OrthoDB" id="1747213at2759"/>
<gene>
    <name evidence="1" type="ORF">H5410_040066</name>
</gene>
<keyword evidence="2" id="KW-1185">Reference proteome</keyword>
<organism evidence="1 2">
    <name type="scientific">Solanum commersonii</name>
    <name type="common">Commerson's wild potato</name>
    <name type="synonym">Commerson's nightshade</name>
    <dbReference type="NCBI Taxonomy" id="4109"/>
    <lineage>
        <taxon>Eukaryota</taxon>
        <taxon>Viridiplantae</taxon>
        <taxon>Streptophyta</taxon>
        <taxon>Embryophyta</taxon>
        <taxon>Tracheophyta</taxon>
        <taxon>Spermatophyta</taxon>
        <taxon>Magnoliopsida</taxon>
        <taxon>eudicotyledons</taxon>
        <taxon>Gunneridae</taxon>
        <taxon>Pentapetalae</taxon>
        <taxon>asterids</taxon>
        <taxon>lamiids</taxon>
        <taxon>Solanales</taxon>
        <taxon>Solanaceae</taxon>
        <taxon>Solanoideae</taxon>
        <taxon>Solaneae</taxon>
        <taxon>Solanum</taxon>
    </lineage>
</organism>
<protein>
    <submittedName>
        <fullName evidence="1">Uncharacterized protein</fullName>
    </submittedName>
</protein>